<dbReference type="AlphaFoldDB" id="A0A392NKF9"/>
<proteinExistence type="predicted"/>
<feature type="coiled-coil region" evidence="1">
    <location>
        <begin position="164"/>
        <end position="212"/>
    </location>
</feature>
<organism evidence="3 4">
    <name type="scientific">Trifolium medium</name>
    <dbReference type="NCBI Taxonomy" id="97028"/>
    <lineage>
        <taxon>Eukaryota</taxon>
        <taxon>Viridiplantae</taxon>
        <taxon>Streptophyta</taxon>
        <taxon>Embryophyta</taxon>
        <taxon>Tracheophyta</taxon>
        <taxon>Spermatophyta</taxon>
        <taxon>Magnoliopsida</taxon>
        <taxon>eudicotyledons</taxon>
        <taxon>Gunneridae</taxon>
        <taxon>Pentapetalae</taxon>
        <taxon>rosids</taxon>
        <taxon>fabids</taxon>
        <taxon>Fabales</taxon>
        <taxon>Fabaceae</taxon>
        <taxon>Papilionoideae</taxon>
        <taxon>50 kb inversion clade</taxon>
        <taxon>NPAAA clade</taxon>
        <taxon>Hologalegina</taxon>
        <taxon>IRL clade</taxon>
        <taxon>Trifolieae</taxon>
        <taxon>Trifolium</taxon>
    </lineage>
</organism>
<accession>A0A392NKF9</accession>
<evidence type="ECO:0000313" key="3">
    <source>
        <dbReference type="EMBL" id="MCI00378.1"/>
    </source>
</evidence>
<name>A0A392NKF9_9FABA</name>
<feature type="compositionally biased region" description="Acidic residues" evidence="2">
    <location>
        <begin position="28"/>
        <end position="37"/>
    </location>
</feature>
<protein>
    <submittedName>
        <fullName evidence="3">TMV resistance protein N-like</fullName>
    </submittedName>
</protein>
<keyword evidence="4" id="KW-1185">Reference proteome</keyword>
<comment type="caution">
    <text evidence="3">The sequence shown here is derived from an EMBL/GenBank/DDBJ whole genome shotgun (WGS) entry which is preliminary data.</text>
</comment>
<dbReference type="EMBL" id="LXQA010043019">
    <property type="protein sequence ID" value="MCI00378.1"/>
    <property type="molecule type" value="Genomic_DNA"/>
</dbReference>
<evidence type="ECO:0000256" key="2">
    <source>
        <dbReference type="SAM" id="MobiDB-lite"/>
    </source>
</evidence>
<dbReference type="Proteomes" id="UP000265520">
    <property type="component" value="Unassembled WGS sequence"/>
</dbReference>
<feature type="region of interest" description="Disordered" evidence="2">
    <location>
        <begin position="1"/>
        <end position="38"/>
    </location>
</feature>
<sequence>EEFSYKTESEEFYYKTESEESSYKTESEGSDSDDPFDCVDRRLGISAEETISSASSSGDASLGSIREAINSLELLMVKDLSEVYSDPDIHQLLDLLSTSNHPKVTIEVKEAIVQFKREAFLSFQEFQSTVESVNKLKEFESHLTRIQQETVAGKDRWKDLKKSIKKVSSAIKAENSRKKESEAEIATLRIQLAKKEMDLEQLVLNLKNHEETLSTYLTSYASLNGQAQTLLAEADDLLAASSGVKNEGKAAEEKQRTLKSTWSIHLTNQFNQIKNNIIHLL</sequence>
<feature type="compositionally biased region" description="Basic and acidic residues" evidence="2">
    <location>
        <begin position="1"/>
        <end position="27"/>
    </location>
</feature>
<evidence type="ECO:0000313" key="4">
    <source>
        <dbReference type="Proteomes" id="UP000265520"/>
    </source>
</evidence>
<reference evidence="3 4" key="1">
    <citation type="journal article" date="2018" name="Front. Plant Sci.">
        <title>Red Clover (Trifolium pratense) and Zigzag Clover (T. medium) - A Picture of Genomic Similarities and Differences.</title>
        <authorList>
            <person name="Dluhosova J."/>
            <person name="Istvanek J."/>
            <person name="Nedelnik J."/>
            <person name="Repkova J."/>
        </authorList>
    </citation>
    <scope>NUCLEOTIDE SEQUENCE [LARGE SCALE GENOMIC DNA]</scope>
    <source>
        <strain evidence="4">cv. 10/8</strain>
        <tissue evidence="3">Leaf</tissue>
    </source>
</reference>
<feature type="non-terminal residue" evidence="3">
    <location>
        <position position="1"/>
    </location>
</feature>
<evidence type="ECO:0000256" key="1">
    <source>
        <dbReference type="SAM" id="Coils"/>
    </source>
</evidence>
<keyword evidence="1" id="KW-0175">Coiled coil</keyword>